<dbReference type="SFLD" id="SFLDS00003">
    <property type="entry name" value="Haloacid_Dehalogenase"/>
    <property type="match status" value="1"/>
</dbReference>
<keyword evidence="9 11" id="KW-0472">Membrane</keyword>
<dbReference type="InterPro" id="IPR008250">
    <property type="entry name" value="ATPase_P-typ_transduc_dom_A_sf"/>
</dbReference>
<keyword evidence="4 11" id="KW-0812">Transmembrane</keyword>
<dbReference type="Gene3D" id="2.70.150.10">
    <property type="entry name" value="Calcium-transporting ATPase, cytoplasmic transduction domain A"/>
    <property type="match status" value="1"/>
</dbReference>
<keyword evidence="3" id="KW-1003">Cell membrane</keyword>
<evidence type="ECO:0000259" key="13">
    <source>
        <dbReference type="Pfam" id="PF00689"/>
    </source>
</evidence>
<keyword evidence="8 11" id="KW-1133">Transmembrane helix</keyword>
<evidence type="ECO:0000256" key="6">
    <source>
        <dbReference type="ARBA" id="ARBA00022840"/>
    </source>
</evidence>
<feature type="transmembrane region" description="Helical" evidence="11">
    <location>
        <begin position="51"/>
        <end position="69"/>
    </location>
</feature>
<dbReference type="PRINTS" id="PR00119">
    <property type="entry name" value="CATATPASE"/>
</dbReference>
<dbReference type="InterPro" id="IPR023299">
    <property type="entry name" value="ATPase_P-typ_cyto_dom_N"/>
</dbReference>
<dbReference type="InterPro" id="IPR023298">
    <property type="entry name" value="ATPase_P-typ_TM_dom_sf"/>
</dbReference>
<feature type="domain" description="Cation-transporting P-type ATPase N-terminal" evidence="14">
    <location>
        <begin position="2"/>
        <end position="43"/>
    </location>
</feature>
<dbReference type="InterPro" id="IPR004014">
    <property type="entry name" value="ATPase_P-typ_cation-transptr_N"/>
</dbReference>
<dbReference type="NCBIfam" id="TIGR01494">
    <property type="entry name" value="ATPase_P-type"/>
    <property type="match status" value="2"/>
</dbReference>
<evidence type="ECO:0000256" key="1">
    <source>
        <dbReference type="ARBA" id="ARBA00004651"/>
    </source>
</evidence>
<evidence type="ECO:0000256" key="11">
    <source>
        <dbReference type="SAM" id="Phobius"/>
    </source>
</evidence>
<dbReference type="Pfam" id="PF00690">
    <property type="entry name" value="Cation_ATPase_N"/>
    <property type="match status" value="1"/>
</dbReference>
<feature type="transmembrane region" description="Helical" evidence="11">
    <location>
        <begin position="731"/>
        <end position="749"/>
    </location>
</feature>
<feature type="domain" description="P-type ATPase A" evidence="12">
    <location>
        <begin position="84"/>
        <end position="184"/>
    </location>
</feature>
<dbReference type="SUPFAM" id="SSF81653">
    <property type="entry name" value="Calcium ATPase, transduction domain A"/>
    <property type="match status" value="1"/>
</dbReference>
<evidence type="ECO:0000256" key="4">
    <source>
        <dbReference type="ARBA" id="ARBA00022692"/>
    </source>
</evidence>
<dbReference type="InterPro" id="IPR036412">
    <property type="entry name" value="HAD-like_sf"/>
</dbReference>
<evidence type="ECO:0000256" key="8">
    <source>
        <dbReference type="ARBA" id="ARBA00022989"/>
    </source>
</evidence>
<reference evidence="15 16" key="1">
    <citation type="journal article" date="2019" name="Int. J. Syst. Evol. Microbiol.">
        <title>The Global Catalogue of Microorganisms (GCM) 10K type strain sequencing project: providing services to taxonomists for standard genome sequencing and annotation.</title>
        <authorList>
            <consortium name="The Broad Institute Genomics Platform"/>
            <consortium name="The Broad Institute Genome Sequencing Center for Infectious Disease"/>
            <person name="Wu L."/>
            <person name="Ma J."/>
        </authorList>
    </citation>
    <scope>NUCLEOTIDE SEQUENCE [LARGE SCALE GENOMIC DNA]</scope>
    <source>
        <strain evidence="15 16">JCM 14942</strain>
    </source>
</reference>
<sequence>MARRRAASGPNVMPPVGRRRPLVLLARQLSHLLAVLLWIAALLAALAGMPALALAIVVVVVLNALFAFWQEHRADRATERLRALLPSRATVVRSGRTSSVPVAELVVGDLVVLEAGDRVGADMTLVEAHSVTLDESLLTGESAAVPHGTGDRLLSGTFLQQGGGRAVVDAIGAATALADISRLAASAHRPPSPLTRQLDRVVRVIAIIAVSVGASLGVGSLLLGLGTTEAFLFGVGVSVALVPEGLLPTVTLSLARGAQQMATRNALVRRLDAVETLGATTFVCTDKTGTLTQNRMSVVVVATPAGRYDVAGSGYEPTGAVAGPVEDDALRAAAAAAVRCVTGRVVERDGSWVALGDPLEAAIHALALRTEAPVDDVETRRPFTTDRMLSSALHRGEVSVIGAPEAVLARSTAAPPKVRRLLGELTGAGLRVLAVARRSWQGGPSDAMEHDLELLGLLGLQDPPRPDVADALLVARRAGVAVAMVTGDHRDTARAIATQVGLLREGGLVVEGRDLPADDGELAGLLRSADGAVVARVTPADKLRIARALRAAGHVVAMTGDGVNDAPALREADVGVAMGASGSDVARESADLVLLDDHFATIVGAIELGRATFRNVRRFLTFHLTDNVAELAPFAVWAMSGGHFPLALGVLQVLALDIGTDLMPALALGAEPARPDVMQHPHRRVLIDRALAVRAFAVLGATEAVASLAAFATVLLAHGWRWGTAPAPADLALASGTAFTVIAAMQVANSFACRSVALPVWRMDPFANRLLLYAVAAELVLLLVFVGVPPVAEVLGGSFPHGEGWLMAMGGAAALLLVDAAAKSVRRSRPAATPG</sequence>
<evidence type="ECO:0000259" key="12">
    <source>
        <dbReference type="Pfam" id="PF00122"/>
    </source>
</evidence>
<dbReference type="SFLD" id="SFLDG00002">
    <property type="entry name" value="C1.7:_P-type_atpase_like"/>
    <property type="match status" value="1"/>
</dbReference>
<keyword evidence="5" id="KW-0547">Nucleotide-binding</keyword>
<dbReference type="Pfam" id="PF00689">
    <property type="entry name" value="Cation_ATPase_C"/>
    <property type="match status" value="1"/>
</dbReference>
<name>A0ABN2BJN0_9ACTN</name>
<comment type="similarity">
    <text evidence="2">Belongs to the cation transport ATPase (P-type) (TC 3.A.3) family. Type IIA subfamily.</text>
</comment>
<dbReference type="InterPro" id="IPR044492">
    <property type="entry name" value="P_typ_ATPase_HD_dom"/>
</dbReference>
<evidence type="ECO:0000256" key="2">
    <source>
        <dbReference type="ARBA" id="ARBA00005675"/>
    </source>
</evidence>
<evidence type="ECO:0000256" key="9">
    <source>
        <dbReference type="ARBA" id="ARBA00023136"/>
    </source>
</evidence>
<evidence type="ECO:0000256" key="10">
    <source>
        <dbReference type="ARBA" id="ARBA00049360"/>
    </source>
</evidence>
<dbReference type="SFLD" id="SFLDF00027">
    <property type="entry name" value="p-type_atpase"/>
    <property type="match status" value="1"/>
</dbReference>
<dbReference type="PANTHER" id="PTHR43294">
    <property type="entry name" value="SODIUM/POTASSIUM-TRANSPORTING ATPASE SUBUNIT ALPHA"/>
    <property type="match status" value="1"/>
</dbReference>
<dbReference type="Pfam" id="PF00702">
    <property type="entry name" value="Hydrolase"/>
    <property type="match status" value="1"/>
</dbReference>
<comment type="caution">
    <text evidence="15">The sequence shown here is derived from an EMBL/GenBank/DDBJ whole genome shotgun (WGS) entry which is preliminary data.</text>
</comment>
<evidence type="ECO:0000313" key="15">
    <source>
        <dbReference type="EMBL" id="GAA1542394.1"/>
    </source>
</evidence>
<dbReference type="SUPFAM" id="SSF56784">
    <property type="entry name" value="HAD-like"/>
    <property type="match status" value="1"/>
</dbReference>
<dbReference type="InterPro" id="IPR018303">
    <property type="entry name" value="ATPase_P-typ_P_site"/>
</dbReference>
<dbReference type="Gene3D" id="3.40.1110.10">
    <property type="entry name" value="Calcium-transporting ATPase, cytoplasmic domain N"/>
    <property type="match status" value="1"/>
</dbReference>
<dbReference type="SUPFAM" id="SSF81665">
    <property type="entry name" value="Calcium ATPase, transmembrane domain M"/>
    <property type="match status" value="1"/>
</dbReference>
<dbReference type="Gene3D" id="1.20.1110.10">
    <property type="entry name" value="Calcium-transporting ATPase, transmembrane domain"/>
    <property type="match status" value="1"/>
</dbReference>
<comment type="subcellular location">
    <subcellularLocation>
        <location evidence="1">Cell membrane</location>
        <topology evidence="1">Multi-pass membrane protein</topology>
    </subcellularLocation>
</comment>
<keyword evidence="16" id="KW-1185">Reference proteome</keyword>
<dbReference type="Pfam" id="PF00122">
    <property type="entry name" value="E1-E2_ATPase"/>
    <property type="match status" value="1"/>
</dbReference>
<dbReference type="SUPFAM" id="SSF81660">
    <property type="entry name" value="Metal cation-transporting ATPase, ATP-binding domain N"/>
    <property type="match status" value="1"/>
</dbReference>
<organism evidence="15 16">
    <name type="scientific">Nocardioides humi</name>
    <dbReference type="NCBI Taxonomy" id="449461"/>
    <lineage>
        <taxon>Bacteria</taxon>
        <taxon>Bacillati</taxon>
        <taxon>Actinomycetota</taxon>
        <taxon>Actinomycetes</taxon>
        <taxon>Propionibacteriales</taxon>
        <taxon>Nocardioidaceae</taxon>
        <taxon>Nocardioides</taxon>
    </lineage>
</organism>
<feature type="transmembrane region" description="Helical" evidence="11">
    <location>
        <begin position="770"/>
        <end position="792"/>
    </location>
</feature>
<dbReference type="InterPro" id="IPR023214">
    <property type="entry name" value="HAD_sf"/>
</dbReference>
<keyword evidence="7" id="KW-1278">Translocase</keyword>
<comment type="catalytic activity">
    <reaction evidence="10">
        <text>ATP + H2O = ADP + phosphate + H(+)</text>
        <dbReference type="Rhea" id="RHEA:13065"/>
        <dbReference type="ChEBI" id="CHEBI:15377"/>
        <dbReference type="ChEBI" id="CHEBI:15378"/>
        <dbReference type="ChEBI" id="CHEBI:30616"/>
        <dbReference type="ChEBI" id="CHEBI:43474"/>
        <dbReference type="ChEBI" id="CHEBI:456216"/>
    </reaction>
</comment>
<feature type="transmembrane region" description="Helical" evidence="11">
    <location>
        <begin position="691"/>
        <end position="719"/>
    </location>
</feature>
<evidence type="ECO:0000259" key="14">
    <source>
        <dbReference type="Pfam" id="PF00690"/>
    </source>
</evidence>
<gene>
    <name evidence="15" type="ORF">GCM10009788_51230</name>
</gene>
<dbReference type="EMBL" id="BAAAOR010000039">
    <property type="protein sequence ID" value="GAA1542394.1"/>
    <property type="molecule type" value="Genomic_DNA"/>
</dbReference>
<feature type="transmembrane region" description="Helical" evidence="11">
    <location>
        <begin position="804"/>
        <end position="822"/>
    </location>
</feature>
<feature type="transmembrane region" description="Helical" evidence="11">
    <location>
        <begin position="231"/>
        <end position="255"/>
    </location>
</feature>
<evidence type="ECO:0000256" key="3">
    <source>
        <dbReference type="ARBA" id="ARBA00022475"/>
    </source>
</evidence>
<dbReference type="InterPro" id="IPR001757">
    <property type="entry name" value="P_typ_ATPase"/>
</dbReference>
<keyword evidence="6" id="KW-0067">ATP-binding</keyword>
<dbReference type="InterPro" id="IPR006068">
    <property type="entry name" value="ATPase_P-typ_cation-transptr_C"/>
</dbReference>
<protein>
    <submittedName>
        <fullName evidence="15">Cation-transporting P-type ATPase</fullName>
    </submittedName>
</protein>
<dbReference type="Gene3D" id="3.40.50.1000">
    <property type="entry name" value="HAD superfamily/HAD-like"/>
    <property type="match status" value="1"/>
</dbReference>
<dbReference type="PRINTS" id="PR00120">
    <property type="entry name" value="HATPASE"/>
</dbReference>
<accession>A0ABN2BJN0</accession>
<dbReference type="PROSITE" id="PS00154">
    <property type="entry name" value="ATPASE_E1_E2"/>
    <property type="match status" value="1"/>
</dbReference>
<evidence type="ECO:0000256" key="5">
    <source>
        <dbReference type="ARBA" id="ARBA00022741"/>
    </source>
</evidence>
<evidence type="ECO:0000256" key="7">
    <source>
        <dbReference type="ARBA" id="ARBA00022967"/>
    </source>
</evidence>
<dbReference type="PANTHER" id="PTHR43294:SF21">
    <property type="entry name" value="CATION TRANSPORTING ATPASE"/>
    <property type="match status" value="1"/>
</dbReference>
<proteinExistence type="inferred from homology"/>
<feature type="transmembrane region" description="Helical" evidence="11">
    <location>
        <begin position="201"/>
        <end position="225"/>
    </location>
</feature>
<feature type="domain" description="Cation-transporting P-type ATPase C-terminal" evidence="13">
    <location>
        <begin position="645"/>
        <end position="823"/>
    </location>
</feature>
<feature type="transmembrane region" description="Helical" evidence="11">
    <location>
        <begin position="21"/>
        <end position="45"/>
    </location>
</feature>
<evidence type="ECO:0000313" key="16">
    <source>
        <dbReference type="Proteomes" id="UP001500842"/>
    </source>
</evidence>
<dbReference type="InterPro" id="IPR050510">
    <property type="entry name" value="Cation_transp_ATPase_P-type"/>
</dbReference>
<dbReference type="Proteomes" id="UP001500842">
    <property type="component" value="Unassembled WGS sequence"/>
</dbReference>
<dbReference type="InterPro" id="IPR059000">
    <property type="entry name" value="ATPase_P-type_domA"/>
</dbReference>